<evidence type="ECO:0000256" key="1">
    <source>
        <dbReference type="ARBA" id="ARBA00001947"/>
    </source>
</evidence>
<dbReference type="KEGG" id="cwo:Cwoe_4391"/>
<reference evidence="5 6" key="1">
    <citation type="journal article" date="2010" name="Stand. Genomic Sci.">
        <title>Complete genome sequence of Conexibacter woesei type strain (ID131577).</title>
        <authorList>
            <person name="Pukall R."/>
            <person name="Lapidus A."/>
            <person name="Glavina Del Rio T."/>
            <person name="Copeland A."/>
            <person name="Tice H."/>
            <person name="Cheng J.-F."/>
            <person name="Lucas S."/>
            <person name="Chen F."/>
            <person name="Nolan M."/>
            <person name="Bruce D."/>
            <person name="Goodwin L."/>
            <person name="Pitluck S."/>
            <person name="Mavromatis K."/>
            <person name="Ivanova N."/>
            <person name="Ovchinnikova G."/>
            <person name="Pati A."/>
            <person name="Chen A."/>
            <person name="Palaniappan K."/>
            <person name="Land M."/>
            <person name="Hauser L."/>
            <person name="Chang Y.-J."/>
            <person name="Jeffries C.D."/>
            <person name="Chain P."/>
            <person name="Meincke L."/>
            <person name="Sims D."/>
            <person name="Brettin T."/>
            <person name="Detter J.C."/>
            <person name="Rohde M."/>
            <person name="Goeker M."/>
            <person name="Bristow J."/>
            <person name="Eisen J.A."/>
            <person name="Markowitz V."/>
            <person name="Kyrpides N.C."/>
            <person name="Klenk H.-P."/>
            <person name="Hugenholtz P."/>
        </authorList>
    </citation>
    <scope>NUCLEOTIDE SEQUENCE [LARGE SCALE GENOMIC DNA]</scope>
    <source>
        <strain evidence="6">DSM 14684 / CIP 108061 / JCM 11494 / NBRC 100937 / ID131577</strain>
    </source>
</reference>
<evidence type="ECO:0000313" key="6">
    <source>
        <dbReference type="Proteomes" id="UP000008229"/>
    </source>
</evidence>
<dbReference type="AlphaFoldDB" id="D3F707"/>
<dbReference type="eggNOG" id="COG3246">
    <property type="taxonomic scope" value="Bacteria"/>
</dbReference>
<keyword evidence="3" id="KW-0479">Metal-binding</keyword>
<dbReference type="InterPro" id="IPR013785">
    <property type="entry name" value="Aldolase_TIM"/>
</dbReference>
<dbReference type="Gene3D" id="3.20.20.70">
    <property type="entry name" value="Aldolase class I"/>
    <property type="match status" value="1"/>
</dbReference>
<keyword evidence="6" id="KW-1185">Reference proteome</keyword>
<dbReference type="EMBL" id="CP001854">
    <property type="protein sequence ID" value="ADB52805.1"/>
    <property type="molecule type" value="Genomic_DNA"/>
</dbReference>
<name>D3F707_CONWI</name>
<dbReference type="HOGENOM" id="CLU_065536_2_0_11"/>
<keyword evidence="4" id="KW-0862">Zinc</keyword>
<protein>
    <recommendedName>
        <fullName evidence="7">3-keto-5-aminohexanoate cleavage enzyme</fullName>
    </recommendedName>
</protein>
<dbReference type="InterPro" id="IPR008567">
    <property type="entry name" value="BKACE"/>
</dbReference>
<dbReference type="PANTHER" id="PTHR37418">
    <property type="entry name" value="3-KETO-5-AMINOHEXANOATE CLEAVAGE ENZYME-RELATED"/>
    <property type="match status" value="1"/>
</dbReference>
<dbReference type="STRING" id="469383.Cwoe_4391"/>
<gene>
    <name evidence="5" type="ordered locus">Cwoe_4391</name>
</gene>
<evidence type="ECO:0000256" key="3">
    <source>
        <dbReference type="ARBA" id="ARBA00022723"/>
    </source>
</evidence>
<accession>D3F707</accession>
<dbReference type="GO" id="GO:0046872">
    <property type="term" value="F:metal ion binding"/>
    <property type="evidence" value="ECO:0007669"/>
    <property type="project" value="UniProtKB-KW"/>
</dbReference>
<sequence length="321" mass="35299">MRAAWDSYRWLQEARDGFGPLIVTCAVNGGVQGKEAHERLPETPEEIAAQAGEAYDAGAAIVHIHARDPQDWGSVSSDPETYREINARVRERCPDIIVNNTTGGGPATTMEARFACLEVAPEMASLNLGPDMSRFPIRERPAPLPSPHPASVFDGCIPFTYGIIEELARRMQRLGVRPEMELYHGGQYWVVRSLIEAGLIEPPYVHQFVMGYQTSAFATPENVLALVRELPLDAVFFVCGLGHSQLPLTTLSALAGGHVRVGLEDNLYYARGRRFRGNGEAIERAVRIGRELNREIATPAQARELLGLSAQPRAFERSAVA</sequence>
<keyword evidence="2" id="KW-0808">Transferase</keyword>
<organism evidence="5 6">
    <name type="scientific">Conexibacter woesei (strain DSM 14684 / CCUG 47730 / CIP 108061 / JCM 11494 / NBRC 100937 / ID131577)</name>
    <dbReference type="NCBI Taxonomy" id="469383"/>
    <lineage>
        <taxon>Bacteria</taxon>
        <taxon>Bacillati</taxon>
        <taxon>Actinomycetota</taxon>
        <taxon>Thermoleophilia</taxon>
        <taxon>Solirubrobacterales</taxon>
        <taxon>Conexibacteraceae</taxon>
        <taxon>Conexibacter</taxon>
    </lineage>
</organism>
<dbReference type="Proteomes" id="UP000008229">
    <property type="component" value="Chromosome"/>
</dbReference>
<dbReference type="PANTHER" id="PTHR37418:SF2">
    <property type="entry name" value="3-KETO-5-AMINOHEXANOATE CLEAVAGE ENZYME"/>
    <property type="match status" value="1"/>
</dbReference>
<dbReference type="OrthoDB" id="9063716at2"/>
<reference evidence="6" key="2">
    <citation type="submission" date="2010-01" db="EMBL/GenBank/DDBJ databases">
        <title>The complete genome of Conexibacter woesei DSM 14684.</title>
        <authorList>
            <consortium name="US DOE Joint Genome Institute (JGI-PGF)"/>
            <person name="Lucas S."/>
            <person name="Copeland A."/>
            <person name="Lapidus A."/>
            <person name="Glavina del Rio T."/>
            <person name="Dalin E."/>
            <person name="Tice H."/>
            <person name="Bruce D."/>
            <person name="Goodwin L."/>
            <person name="Pitluck S."/>
            <person name="Kyrpides N."/>
            <person name="Mavromatis K."/>
            <person name="Ivanova N."/>
            <person name="Mikhailova N."/>
            <person name="Chertkov O."/>
            <person name="Brettin T."/>
            <person name="Detter J.C."/>
            <person name="Han C."/>
            <person name="Larimer F."/>
            <person name="Land M."/>
            <person name="Hauser L."/>
            <person name="Markowitz V."/>
            <person name="Cheng J.-F."/>
            <person name="Hugenholtz P."/>
            <person name="Woyke T."/>
            <person name="Wu D."/>
            <person name="Pukall R."/>
            <person name="Steenblock K."/>
            <person name="Schneider S."/>
            <person name="Klenk H.-P."/>
            <person name="Eisen J.A."/>
        </authorList>
    </citation>
    <scope>NUCLEOTIDE SEQUENCE [LARGE SCALE GENOMIC DNA]</scope>
    <source>
        <strain evidence="6">DSM 14684 / CIP 108061 / JCM 11494 / NBRC 100937 / ID131577</strain>
    </source>
</reference>
<evidence type="ECO:0000313" key="5">
    <source>
        <dbReference type="EMBL" id="ADB52805.1"/>
    </source>
</evidence>
<dbReference type="Pfam" id="PF05853">
    <property type="entry name" value="BKACE"/>
    <property type="match status" value="1"/>
</dbReference>
<evidence type="ECO:0000256" key="2">
    <source>
        <dbReference type="ARBA" id="ARBA00022679"/>
    </source>
</evidence>
<proteinExistence type="predicted"/>
<dbReference type="GO" id="GO:0043720">
    <property type="term" value="F:3-keto-5-aminohexanoate cleavage activity"/>
    <property type="evidence" value="ECO:0007669"/>
    <property type="project" value="InterPro"/>
</dbReference>
<evidence type="ECO:0008006" key="7">
    <source>
        <dbReference type="Google" id="ProtNLM"/>
    </source>
</evidence>
<comment type="cofactor">
    <cofactor evidence="1">
        <name>Zn(2+)</name>
        <dbReference type="ChEBI" id="CHEBI:29105"/>
    </cofactor>
</comment>
<dbReference type="RefSeq" id="WP_012935856.1">
    <property type="nucleotide sequence ID" value="NC_013739.1"/>
</dbReference>
<evidence type="ECO:0000256" key="4">
    <source>
        <dbReference type="ARBA" id="ARBA00022833"/>
    </source>
</evidence>